<evidence type="ECO:0000256" key="1">
    <source>
        <dbReference type="SAM" id="MobiDB-lite"/>
    </source>
</evidence>
<protein>
    <recommendedName>
        <fullName evidence="4">TIGR02453 family protein</fullName>
    </recommendedName>
</protein>
<proteinExistence type="predicted"/>
<evidence type="ECO:0000313" key="2">
    <source>
        <dbReference type="EMBL" id="POS70410.1"/>
    </source>
</evidence>
<comment type="caution">
    <text evidence="2">The sequence shown here is derived from an EMBL/GenBank/DDBJ whole genome shotgun (WGS) entry which is preliminary data.</text>
</comment>
<feature type="compositionally biased region" description="Low complexity" evidence="1">
    <location>
        <begin position="9"/>
        <end position="31"/>
    </location>
</feature>
<dbReference type="Proteomes" id="UP000094444">
    <property type="component" value="Unassembled WGS sequence"/>
</dbReference>
<evidence type="ECO:0000313" key="3">
    <source>
        <dbReference type="Proteomes" id="UP000094444"/>
    </source>
</evidence>
<feature type="region of interest" description="Disordered" evidence="1">
    <location>
        <begin position="1"/>
        <end position="136"/>
    </location>
</feature>
<sequence>MPPRKRKAASPASPATPVASGGRRSTRISSSAKKSQYFESDPEDFDDRIEDSSADDEKAKNGNGSTSRKRGRPRKNPVSRPASASKKAKVESEDDADDFQDEADEEEDDDDELDEDEEPRVTITPLKKMRPAGDIDYEDDRLHPNTLLFLKDLKANNKRSWLKTNDPEYRRSLQDWNSFVEKLMQKIIEADPTIPELPLKDVVFRIYRDIRFSKDPTPYKPHYGVAFSRTGRKGPYACYYVHCEPGSCFVGGGLWHPDAGHVAKLRASIDERPRRWRRVLLDEAFRSTFLPGAKSGDEKSCVKAFCKANAENALKTKPKGFDADHRDIELLKLRNFTVGKKINDSIFTADDSLDKMADIIRAMVGFAQVGFLNDVVMPDPNLDSDSSSEDEDEDENGEGEDGSADEE</sequence>
<feature type="compositionally biased region" description="Acidic residues" evidence="1">
    <location>
        <begin position="92"/>
        <end position="118"/>
    </location>
</feature>
<dbReference type="Pfam" id="PF09365">
    <property type="entry name" value="DUF2461"/>
    <property type="match status" value="1"/>
</dbReference>
<dbReference type="InParanoid" id="A0A2P5HJH4"/>
<dbReference type="EMBL" id="MAVT02001649">
    <property type="protein sequence ID" value="POS70410.1"/>
    <property type="molecule type" value="Genomic_DNA"/>
</dbReference>
<dbReference type="AlphaFoldDB" id="A0A2P5HJH4"/>
<feature type="compositionally biased region" description="Basic residues" evidence="1">
    <location>
        <begin position="67"/>
        <end position="77"/>
    </location>
</feature>
<dbReference type="OrthoDB" id="2537769at2759"/>
<dbReference type="PANTHER" id="PTHR36452">
    <property type="entry name" value="CHROMOSOME 12, WHOLE GENOME SHOTGUN SEQUENCE"/>
    <property type="match status" value="1"/>
</dbReference>
<accession>A0A2P5HJH4</accession>
<feature type="compositionally biased region" description="Acidic residues" evidence="1">
    <location>
        <begin position="386"/>
        <end position="407"/>
    </location>
</feature>
<organism evidence="2 3">
    <name type="scientific">Diaporthe helianthi</name>
    <dbReference type="NCBI Taxonomy" id="158607"/>
    <lineage>
        <taxon>Eukaryota</taxon>
        <taxon>Fungi</taxon>
        <taxon>Dikarya</taxon>
        <taxon>Ascomycota</taxon>
        <taxon>Pezizomycotina</taxon>
        <taxon>Sordariomycetes</taxon>
        <taxon>Sordariomycetidae</taxon>
        <taxon>Diaporthales</taxon>
        <taxon>Diaporthaceae</taxon>
        <taxon>Diaporthe</taxon>
    </lineage>
</organism>
<reference evidence="2" key="1">
    <citation type="submission" date="2017-09" db="EMBL/GenBank/DDBJ databases">
        <title>Polyketide synthases of a Diaporthe helianthi virulent isolate.</title>
        <authorList>
            <person name="Baroncelli R."/>
        </authorList>
    </citation>
    <scope>NUCLEOTIDE SEQUENCE [LARGE SCALE GENOMIC DNA]</scope>
    <source>
        <strain evidence="2">7/96</strain>
    </source>
</reference>
<dbReference type="PANTHER" id="PTHR36452:SF1">
    <property type="entry name" value="DUF2461 DOMAIN-CONTAINING PROTEIN"/>
    <property type="match status" value="1"/>
</dbReference>
<feature type="compositionally biased region" description="Acidic residues" evidence="1">
    <location>
        <begin position="40"/>
        <end position="54"/>
    </location>
</feature>
<gene>
    <name evidence="2" type="ORF">DHEL01_v211196</name>
</gene>
<dbReference type="InterPro" id="IPR012808">
    <property type="entry name" value="CHP02453"/>
</dbReference>
<keyword evidence="3" id="KW-1185">Reference proteome</keyword>
<evidence type="ECO:0008006" key="4">
    <source>
        <dbReference type="Google" id="ProtNLM"/>
    </source>
</evidence>
<dbReference type="NCBIfam" id="TIGR02453">
    <property type="entry name" value="TIGR02453 family protein"/>
    <property type="match status" value="1"/>
</dbReference>
<name>A0A2P5HJH4_DIAHE</name>
<feature type="region of interest" description="Disordered" evidence="1">
    <location>
        <begin position="377"/>
        <end position="407"/>
    </location>
</feature>
<dbReference type="STRING" id="158607.A0A2P5HJH4"/>